<gene>
    <name evidence="3" type="ORF">BSTOLATCC_MIC31749</name>
</gene>
<dbReference type="InterPro" id="IPR001683">
    <property type="entry name" value="PX_dom"/>
</dbReference>
<dbReference type="CDD" id="cd06093">
    <property type="entry name" value="PX_domain"/>
    <property type="match status" value="1"/>
</dbReference>
<sequence length="141" mass="16941">MEISIPGFREVKVGSKNYILYTIEIVFGEWRNTIEKRYSELLELHQVMKLMRRVLSKPLPHFPGQMIWKQVFKKLKPEEINKRKEDLERYLQDLVRTDCAANSRFFVEWMGIPQRVRNEWIAGAHWEGRNNILAQQLQLVK</sequence>
<evidence type="ECO:0000313" key="4">
    <source>
        <dbReference type="Proteomes" id="UP001162131"/>
    </source>
</evidence>
<dbReference type="Proteomes" id="UP001162131">
    <property type="component" value="Unassembled WGS sequence"/>
</dbReference>
<feature type="domain" description="Chromo" evidence="1">
    <location>
        <begin position="85"/>
        <end position="141"/>
    </location>
</feature>
<dbReference type="PANTHER" id="PTHR12431">
    <property type="entry name" value="SORTING NEXIN 17 AND 27"/>
    <property type="match status" value="1"/>
</dbReference>
<dbReference type="PANTHER" id="PTHR12431:SF14">
    <property type="entry name" value="LD15323P"/>
    <property type="match status" value="1"/>
</dbReference>
<dbReference type="GO" id="GO:0035091">
    <property type="term" value="F:phosphatidylinositol binding"/>
    <property type="evidence" value="ECO:0007669"/>
    <property type="project" value="InterPro"/>
</dbReference>
<dbReference type="PROSITE" id="PS50195">
    <property type="entry name" value="PX"/>
    <property type="match status" value="1"/>
</dbReference>
<proteinExistence type="predicted"/>
<dbReference type="Gene3D" id="3.30.1520.10">
    <property type="entry name" value="Phox-like domain"/>
    <property type="match status" value="1"/>
</dbReference>
<organism evidence="3 4">
    <name type="scientific">Blepharisma stoltei</name>
    <dbReference type="NCBI Taxonomy" id="1481888"/>
    <lineage>
        <taxon>Eukaryota</taxon>
        <taxon>Sar</taxon>
        <taxon>Alveolata</taxon>
        <taxon>Ciliophora</taxon>
        <taxon>Postciliodesmatophora</taxon>
        <taxon>Heterotrichea</taxon>
        <taxon>Heterotrichida</taxon>
        <taxon>Blepharismidae</taxon>
        <taxon>Blepharisma</taxon>
    </lineage>
</organism>
<feature type="domain" description="PX" evidence="2">
    <location>
        <begin position="1"/>
        <end position="141"/>
    </location>
</feature>
<dbReference type="InterPro" id="IPR036871">
    <property type="entry name" value="PX_dom_sf"/>
</dbReference>
<dbReference type="GO" id="GO:0032456">
    <property type="term" value="P:endocytic recycling"/>
    <property type="evidence" value="ECO:0007669"/>
    <property type="project" value="TreeGrafter"/>
</dbReference>
<comment type="caution">
    <text evidence="3">The sequence shown here is derived from an EMBL/GenBank/DDBJ whole genome shotgun (WGS) entry which is preliminary data.</text>
</comment>
<dbReference type="PROSITE" id="PS50013">
    <property type="entry name" value="CHROMO_2"/>
    <property type="match status" value="1"/>
</dbReference>
<evidence type="ECO:0000259" key="1">
    <source>
        <dbReference type="PROSITE" id="PS50013"/>
    </source>
</evidence>
<evidence type="ECO:0000259" key="2">
    <source>
        <dbReference type="PROSITE" id="PS50195"/>
    </source>
</evidence>
<keyword evidence="4" id="KW-1185">Reference proteome</keyword>
<dbReference type="SMART" id="SM00312">
    <property type="entry name" value="PX"/>
    <property type="match status" value="1"/>
</dbReference>
<evidence type="ECO:0008006" key="5">
    <source>
        <dbReference type="Google" id="ProtNLM"/>
    </source>
</evidence>
<dbReference type="Pfam" id="PF00787">
    <property type="entry name" value="PX"/>
    <property type="match status" value="1"/>
</dbReference>
<accession>A0AAU9J6Q2</accession>
<dbReference type="GO" id="GO:0005769">
    <property type="term" value="C:early endosome"/>
    <property type="evidence" value="ECO:0007669"/>
    <property type="project" value="TreeGrafter"/>
</dbReference>
<reference evidence="3" key="1">
    <citation type="submission" date="2021-09" db="EMBL/GenBank/DDBJ databases">
        <authorList>
            <consortium name="AG Swart"/>
            <person name="Singh M."/>
            <person name="Singh A."/>
            <person name="Seah K."/>
            <person name="Emmerich C."/>
        </authorList>
    </citation>
    <scope>NUCLEOTIDE SEQUENCE</scope>
    <source>
        <strain evidence="3">ATCC30299</strain>
    </source>
</reference>
<protein>
    <recommendedName>
        <fullName evidence="5">PX domain-containing protein</fullName>
    </recommendedName>
</protein>
<dbReference type="EMBL" id="CAJZBQ010000032">
    <property type="protein sequence ID" value="CAG9322626.1"/>
    <property type="molecule type" value="Genomic_DNA"/>
</dbReference>
<dbReference type="SUPFAM" id="SSF64268">
    <property type="entry name" value="PX domain"/>
    <property type="match status" value="1"/>
</dbReference>
<dbReference type="InterPro" id="IPR000953">
    <property type="entry name" value="Chromo/chromo_shadow_dom"/>
</dbReference>
<evidence type="ECO:0000313" key="3">
    <source>
        <dbReference type="EMBL" id="CAG9322626.1"/>
    </source>
</evidence>
<dbReference type="GO" id="GO:0006886">
    <property type="term" value="P:intracellular protein transport"/>
    <property type="evidence" value="ECO:0007669"/>
    <property type="project" value="TreeGrafter"/>
</dbReference>
<name>A0AAU9J6Q2_9CILI</name>
<dbReference type="AlphaFoldDB" id="A0AAU9J6Q2"/>